<accession>A0A1F7UP77</accession>
<evidence type="ECO:0000313" key="3">
    <source>
        <dbReference type="Proteomes" id="UP000176604"/>
    </source>
</evidence>
<protein>
    <recommendedName>
        <fullName evidence="1">Methyltransferase type 11 domain-containing protein</fullName>
    </recommendedName>
</protein>
<gene>
    <name evidence="2" type="ORF">A3J43_01260</name>
</gene>
<dbReference type="STRING" id="1802397.A3J43_01260"/>
<dbReference type="PANTHER" id="PTHR43861:SF1">
    <property type="entry name" value="TRANS-ACONITATE 2-METHYLTRANSFERASE"/>
    <property type="match status" value="1"/>
</dbReference>
<reference evidence="2 3" key="1">
    <citation type="journal article" date="2016" name="Nat. Commun.">
        <title>Thousands of microbial genomes shed light on interconnected biogeochemical processes in an aquifer system.</title>
        <authorList>
            <person name="Anantharaman K."/>
            <person name="Brown C.T."/>
            <person name="Hug L.A."/>
            <person name="Sharon I."/>
            <person name="Castelle C.J."/>
            <person name="Probst A.J."/>
            <person name="Thomas B.C."/>
            <person name="Singh A."/>
            <person name="Wilkins M.J."/>
            <person name="Karaoz U."/>
            <person name="Brodie E.L."/>
            <person name="Williams K.H."/>
            <person name="Hubbard S.S."/>
            <person name="Banfield J.F."/>
        </authorList>
    </citation>
    <scope>NUCLEOTIDE SEQUENCE [LARGE SCALE GENOMIC DNA]</scope>
</reference>
<dbReference type="AlphaFoldDB" id="A0A1F7UP77"/>
<sequence>MRRVNFNRISTAWDESAEWYHGLVGRRGMELQQRVVFPAALRLLGLQRIERLLDVACGQGAFCREARKRADHIVGLDASRTLIELARQGSPRDIQFFTSDARKFSEEIVKRAPFDALSCILALGNIDDAASVLNECAKVLKPQGRLVLVITHPCFRIPRQSGWGWDEQRKLQYRRIDRYASEMKIPVTMHPGRGGSEVTWTFHRPLSYYVTALRRAGFAVDAMEELTTNRTSTPGPRAKADQRSKEEIPLFLAVRAVKSK</sequence>
<evidence type="ECO:0000313" key="2">
    <source>
        <dbReference type="EMBL" id="OGL79564.1"/>
    </source>
</evidence>
<dbReference type="Pfam" id="PF08241">
    <property type="entry name" value="Methyltransf_11"/>
    <property type="match status" value="1"/>
</dbReference>
<dbReference type="SUPFAM" id="SSF53335">
    <property type="entry name" value="S-adenosyl-L-methionine-dependent methyltransferases"/>
    <property type="match status" value="1"/>
</dbReference>
<dbReference type="InterPro" id="IPR029063">
    <property type="entry name" value="SAM-dependent_MTases_sf"/>
</dbReference>
<dbReference type="CDD" id="cd02440">
    <property type="entry name" value="AdoMet_MTases"/>
    <property type="match status" value="1"/>
</dbReference>
<dbReference type="Gene3D" id="3.40.50.150">
    <property type="entry name" value="Vaccinia Virus protein VP39"/>
    <property type="match status" value="1"/>
</dbReference>
<comment type="caution">
    <text evidence="2">The sequence shown here is derived from an EMBL/GenBank/DDBJ whole genome shotgun (WGS) entry which is preliminary data.</text>
</comment>
<evidence type="ECO:0000259" key="1">
    <source>
        <dbReference type="Pfam" id="PF08241"/>
    </source>
</evidence>
<dbReference type="GO" id="GO:0008757">
    <property type="term" value="F:S-adenosylmethionine-dependent methyltransferase activity"/>
    <property type="evidence" value="ECO:0007669"/>
    <property type="project" value="InterPro"/>
</dbReference>
<dbReference type="Proteomes" id="UP000176604">
    <property type="component" value="Unassembled WGS sequence"/>
</dbReference>
<dbReference type="InterPro" id="IPR013216">
    <property type="entry name" value="Methyltransf_11"/>
</dbReference>
<organism evidence="2 3">
    <name type="scientific">Candidatus Uhrbacteria bacterium RIFCSPHIGHO2_12_FULL_54_23</name>
    <dbReference type="NCBI Taxonomy" id="1802397"/>
    <lineage>
        <taxon>Bacteria</taxon>
        <taxon>Candidatus Uhriibacteriota</taxon>
    </lineage>
</organism>
<dbReference type="PANTHER" id="PTHR43861">
    <property type="entry name" value="TRANS-ACONITATE 2-METHYLTRANSFERASE-RELATED"/>
    <property type="match status" value="1"/>
</dbReference>
<dbReference type="EMBL" id="MGEF01000005">
    <property type="protein sequence ID" value="OGL79564.1"/>
    <property type="molecule type" value="Genomic_DNA"/>
</dbReference>
<feature type="domain" description="Methyltransferase type 11" evidence="1">
    <location>
        <begin position="53"/>
        <end position="148"/>
    </location>
</feature>
<proteinExistence type="predicted"/>
<name>A0A1F7UP77_9BACT</name>